<feature type="transmembrane region" description="Helical" evidence="1">
    <location>
        <begin position="6"/>
        <end position="25"/>
    </location>
</feature>
<organism evidence="2 3">
    <name type="scientific">Bimuria novae-zelandiae CBS 107.79</name>
    <dbReference type="NCBI Taxonomy" id="1447943"/>
    <lineage>
        <taxon>Eukaryota</taxon>
        <taxon>Fungi</taxon>
        <taxon>Dikarya</taxon>
        <taxon>Ascomycota</taxon>
        <taxon>Pezizomycotina</taxon>
        <taxon>Dothideomycetes</taxon>
        <taxon>Pleosporomycetidae</taxon>
        <taxon>Pleosporales</taxon>
        <taxon>Massarineae</taxon>
        <taxon>Didymosphaeriaceae</taxon>
        <taxon>Bimuria</taxon>
    </lineage>
</organism>
<evidence type="ECO:0000256" key="1">
    <source>
        <dbReference type="SAM" id="Phobius"/>
    </source>
</evidence>
<dbReference type="OrthoDB" id="3774546at2759"/>
<feature type="non-terminal residue" evidence="2">
    <location>
        <position position="1"/>
    </location>
</feature>
<keyword evidence="1" id="KW-0472">Membrane</keyword>
<protein>
    <submittedName>
        <fullName evidence="2">Uncharacterized protein</fullName>
    </submittedName>
</protein>
<proteinExistence type="predicted"/>
<evidence type="ECO:0000313" key="3">
    <source>
        <dbReference type="Proteomes" id="UP000800036"/>
    </source>
</evidence>
<accession>A0A6A5VQ07</accession>
<evidence type="ECO:0000313" key="2">
    <source>
        <dbReference type="EMBL" id="KAF1979025.1"/>
    </source>
</evidence>
<keyword evidence="3" id="KW-1185">Reference proteome</keyword>
<dbReference type="AlphaFoldDB" id="A0A6A5VQ07"/>
<keyword evidence="1" id="KW-0812">Transmembrane</keyword>
<dbReference type="Proteomes" id="UP000800036">
    <property type="component" value="Unassembled WGS sequence"/>
</dbReference>
<reference evidence="2" key="1">
    <citation type="journal article" date="2020" name="Stud. Mycol.">
        <title>101 Dothideomycetes genomes: a test case for predicting lifestyles and emergence of pathogens.</title>
        <authorList>
            <person name="Haridas S."/>
            <person name="Albert R."/>
            <person name="Binder M."/>
            <person name="Bloem J."/>
            <person name="Labutti K."/>
            <person name="Salamov A."/>
            <person name="Andreopoulos B."/>
            <person name="Baker S."/>
            <person name="Barry K."/>
            <person name="Bills G."/>
            <person name="Bluhm B."/>
            <person name="Cannon C."/>
            <person name="Castanera R."/>
            <person name="Culley D."/>
            <person name="Daum C."/>
            <person name="Ezra D."/>
            <person name="Gonzalez J."/>
            <person name="Henrissat B."/>
            <person name="Kuo A."/>
            <person name="Liang C."/>
            <person name="Lipzen A."/>
            <person name="Lutzoni F."/>
            <person name="Magnuson J."/>
            <person name="Mondo S."/>
            <person name="Nolan M."/>
            <person name="Ohm R."/>
            <person name="Pangilinan J."/>
            <person name="Park H.-J."/>
            <person name="Ramirez L."/>
            <person name="Alfaro M."/>
            <person name="Sun H."/>
            <person name="Tritt A."/>
            <person name="Yoshinaga Y."/>
            <person name="Zwiers L.-H."/>
            <person name="Turgeon B."/>
            <person name="Goodwin S."/>
            <person name="Spatafora J."/>
            <person name="Crous P."/>
            <person name="Grigoriev I."/>
        </authorList>
    </citation>
    <scope>NUCLEOTIDE SEQUENCE</scope>
    <source>
        <strain evidence="2">CBS 107.79</strain>
    </source>
</reference>
<dbReference type="EMBL" id="ML976659">
    <property type="protein sequence ID" value="KAF1979025.1"/>
    <property type="molecule type" value="Genomic_DNA"/>
</dbReference>
<name>A0A6A5VQ07_9PLEO</name>
<sequence length="55" mass="6708">IIRTFNLPIIFIIIYTDLKLLYNYLVKLGTINKKRLIIYIILLRELYKNKKIIKI</sequence>
<keyword evidence="1" id="KW-1133">Transmembrane helix</keyword>
<gene>
    <name evidence="2" type="ORF">BU23DRAFT_449074</name>
</gene>